<dbReference type="CDD" id="cd15457">
    <property type="entry name" value="NADAR"/>
    <property type="match status" value="1"/>
</dbReference>
<evidence type="ECO:0000256" key="1">
    <source>
        <dbReference type="ARBA" id="ARBA00000022"/>
    </source>
</evidence>
<gene>
    <name evidence="4" type="ORF">KV203_06115</name>
</gene>
<feature type="region of interest" description="Disordered" evidence="3">
    <location>
        <begin position="264"/>
        <end position="285"/>
    </location>
</feature>
<evidence type="ECO:0000256" key="3">
    <source>
        <dbReference type="SAM" id="MobiDB-lite"/>
    </source>
</evidence>
<dbReference type="InterPro" id="IPR037238">
    <property type="entry name" value="YbiA-like_sf"/>
</dbReference>
<keyword evidence="5" id="KW-1185">Reference proteome</keyword>
<dbReference type="Proteomes" id="UP000887023">
    <property type="component" value="Chromosome"/>
</dbReference>
<dbReference type="RefSeq" id="WP_174522031.1">
    <property type="nucleotide sequence ID" value="NZ_CBCRUZ010000009.1"/>
</dbReference>
<dbReference type="InterPro" id="IPR012816">
    <property type="entry name" value="NADAR"/>
</dbReference>
<comment type="catalytic activity">
    <reaction evidence="1">
        <text>5-amino-6-(5-phospho-D-ribosylamino)uracil + H2O = 5,6-diaminouracil + D-ribose 5-phosphate</text>
        <dbReference type="Rhea" id="RHEA:55020"/>
        <dbReference type="ChEBI" id="CHEBI:15377"/>
        <dbReference type="ChEBI" id="CHEBI:46252"/>
        <dbReference type="ChEBI" id="CHEBI:58453"/>
        <dbReference type="ChEBI" id="CHEBI:78346"/>
    </reaction>
</comment>
<sequence>MRTDMARRCFRAARHARCPEIRLRRGLATTDDVGMESAETTLVLGVDFGRVIQGGDTLDATDVDTQFLGASYHEALRSPPTACVFDVLPGLVEQFDGRVWIISKCGHRIREVMLGWLDHHDFYTRTGMPRGNIRTCAKRADKAVHCVDLGVTHMIDDRLDVHTHLRGIVPNLYLFGIQPATTRPPAWVTPVPNWEHAGNAIQASLKRVNHSKTRIDSFTGEHRFLSNFAPYPTVFDGIEYPTAEHAYIAAKTLDPDIRAIVRATPAPGSAKATGDHPPTGLDRGP</sequence>
<protein>
    <submittedName>
        <fullName evidence="4">NADAR family protein</fullName>
    </submittedName>
</protein>
<dbReference type="SUPFAM" id="SSF143990">
    <property type="entry name" value="YbiA-like"/>
    <property type="match status" value="1"/>
</dbReference>
<dbReference type="Gene3D" id="1.10.357.40">
    <property type="entry name" value="YbiA-like"/>
    <property type="match status" value="1"/>
</dbReference>
<comment type="catalytic activity">
    <reaction evidence="2">
        <text>2,5-diamino-6-hydroxy-4-(5-phosphoribosylamino)-pyrimidine + H2O = 2,5,6-triamino-4-hydroxypyrimidine + D-ribose 5-phosphate</text>
        <dbReference type="Rhea" id="RHEA:23436"/>
        <dbReference type="ChEBI" id="CHEBI:15377"/>
        <dbReference type="ChEBI" id="CHEBI:58614"/>
        <dbReference type="ChEBI" id="CHEBI:78346"/>
        <dbReference type="ChEBI" id="CHEBI:137796"/>
    </reaction>
</comment>
<name>A0ABX8SD83_9ACTN</name>
<evidence type="ECO:0000256" key="2">
    <source>
        <dbReference type="ARBA" id="ARBA00000751"/>
    </source>
</evidence>
<evidence type="ECO:0000313" key="5">
    <source>
        <dbReference type="Proteomes" id="UP000887023"/>
    </source>
</evidence>
<dbReference type="EMBL" id="CP079105">
    <property type="protein sequence ID" value="QXQ14944.1"/>
    <property type="molecule type" value="Genomic_DNA"/>
</dbReference>
<evidence type="ECO:0000313" key="4">
    <source>
        <dbReference type="EMBL" id="QXQ14944.1"/>
    </source>
</evidence>
<accession>A0ABX8SD83</accession>
<organism evidence="4 5">
    <name type="scientific">Skermania pinensis</name>
    <dbReference type="NCBI Taxonomy" id="39122"/>
    <lineage>
        <taxon>Bacteria</taxon>
        <taxon>Bacillati</taxon>
        <taxon>Actinomycetota</taxon>
        <taxon>Actinomycetes</taxon>
        <taxon>Mycobacteriales</taxon>
        <taxon>Gordoniaceae</taxon>
        <taxon>Skermania</taxon>
    </lineage>
</organism>
<reference evidence="4" key="1">
    <citation type="submission" date="2021-07" db="EMBL/GenBank/DDBJ databases">
        <title>Candidatus Kaistella beijingensis sp. nov. isolated from a municipal wastewater treatment plant is involved in sludge foaming.</title>
        <authorList>
            <person name="Song Y."/>
            <person name="Liu S.-J."/>
        </authorList>
    </citation>
    <scope>NUCLEOTIDE SEQUENCE</scope>
    <source>
        <strain evidence="4">DSM 43998</strain>
    </source>
</reference>
<proteinExistence type="predicted"/>